<dbReference type="OrthoDB" id="1856718at2759"/>
<reference evidence="10" key="1">
    <citation type="submission" date="2017-02" db="UniProtKB">
        <authorList>
            <consortium name="WormBaseParasite"/>
        </authorList>
    </citation>
    <scope>IDENTIFICATION</scope>
</reference>
<feature type="transmembrane region" description="Helical" evidence="7">
    <location>
        <begin position="160"/>
        <end position="185"/>
    </location>
</feature>
<keyword evidence="6 7" id="KW-0472">Membrane</keyword>
<dbReference type="Pfam" id="PF01733">
    <property type="entry name" value="Nucleoside_tran"/>
    <property type="match status" value="1"/>
</dbReference>
<dbReference type="GO" id="GO:0005337">
    <property type="term" value="F:nucleoside transmembrane transporter activity"/>
    <property type="evidence" value="ECO:0007669"/>
    <property type="project" value="InterPro"/>
</dbReference>
<dbReference type="SUPFAM" id="SSF103473">
    <property type="entry name" value="MFS general substrate transporter"/>
    <property type="match status" value="1"/>
</dbReference>
<dbReference type="InterPro" id="IPR036259">
    <property type="entry name" value="MFS_trans_sf"/>
</dbReference>
<gene>
    <name evidence="8" type="ORF">EVEC_LOCUS8034</name>
</gene>
<evidence type="ECO:0000313" key="8">
    <source>
        <dbReference type="EMBL" id="VDD93283.1"/>
    </source>
</evidence>
<dbReference type="STRING" id="51028.A0A0N4VD78"/>
<feature type="transmembrane region" description="Helical" evidence="7">
    <location>
        <begin position="273"/>
        <end position="295"/>
    </location>
</feature>
<dbReference type="InterPro" id="IPR002259">
    <property type="entry name" value="Eqnu_transpt"/>
</dbReference>
<dbReference type="PANTHER" id="PTHR10332">
    <property type="entry name" value="EQUILIBRATIVE NUCLEOSIDE TRANSPORTER"/>
    <property type="match status" value="1"/>
</dbReference>
<evidence type="ECO:0000256" key="7">
    <source>
        <dbReference type="SAM" id="Phobius"/>
    </source>
</evidence>
<evidence type="ECO:0000256" key="1">
    <source>
        <dbReference type="ARBA" id="ARBA00004141"/>
    </source>
</evidence>
<dbReference type="EMBL" id="UXUI01009224">
    <property type="protein sequence ID" value="VDD93283.1"/>
    <property type="molecule type" value="Genomic_DNA"/>
</dbReference>
<proteinExistence type="inferred from homology"/>
<dbReference type="PANTHER" id="PTHR10332:SF80">
    <property type="entry name" value="EQUILIBRATIVE NUCLEOSIDE TRANSPORTER 2, ISOFORM A"/>
    <property type="match status" value="1"/>
</dbReference>
<feature type="transmembrane region" description="Helical" evidence="7">
    <location>
        <begin position="100"/>
        <end position="121"/>
    </location>
</feature>
<evidence type="ECO:0000313" key="9">
    <source>
        <dbReference type="Proteomes" id="UP000274131"/>
    </source>
</evidence>
<dbReference type="AlphaFoldDB" id="A0A0N4VD78"/>
<dbReference type="Proteomes" id="UP000274131">
    <property type="component" value="Unassembled WGS sequence"/>
</dbReference>
<keyword evidence="5 7" id="KW-1133">Transmembrane helix</keyword>
<evidence type="ECO:0000313" key="10">
    <source>
        <dbReference type="WBParaSite" id="EVEC_0000855001-mRNA-1"/>
    </source>
</evidence>
<evidence type="ECO:0000256" key="5">
    <source>
        <dbReference type="ARBA" id="ARBA00022989"/>
    </source>
</evidence>
<dbReference type="WBParaSite" id="EVEC_0000855001-mRNA-1">
    <property type="protein sequence ID" value="EVEC_0000855001-mRNA-1"/>
    <property type="gene ID" value="EVEC_0000855001"/>
</dbReference>
<reference evidence="8 9" key="2">
    <citation type="submission" date="2018-10" db="EMBL/GenBank/DDBJ databases">
        <authorList>
            <consortium name="Pathogen Informatics"/>
        </authorList>
    </citation>
    <scope>NUCLEOTIDE SEQUENCE [LARGE SCALE GENOMIC DNA]</scope>
</reference>
<feature type="transmembrane region" description="Helical" evidence="7">
    <location>
        <begin position="205"/>
        <end position="224"/>
    </location>
</feature>
<evidence type="ECO:0000256" key="4">
    <source>
        <dbReference type="ARBA" id="ARBA00022692"/>
    </source>
</evidence>
<feature type="transmembrane region" description="Helical" evidence="7">
    <location>
        <begin position="236"/>
        <end position="253"/>
    </location>
</feature>
<sequence>MPFRKLFQRAIMGSTEIVFGYLYSTLNFGHKSATLTESSLVVAAFFFFTMFTVVILSAANGIYQNSIYGLVAAFPSKFTNAVVLGNNIFLVFEGSVTDAALAYFIISITTIILCFISLLILPRLDFYKYYMRSHKQNREKAALTCNDSKAKLYTSTFKQCWVQCLSIFLVFTVTLTIFPGIMANVKPFHQDKRKDSYDFIIPEKLFTPITTFLLFNVFALVGSATANRVHWPSPRFIIIPSALRLLFIPTMMFCNFRPERRTWPVLIPNEYVYIMFAIIMSFTSGYLSSLGMMYASKVVEPSKAPIAGMMAAFSLASGM</sequence>
<evidence type="ECO:0000256" key="3">
    <source>
        <dbReference type="ARBA" id="ARBA00022448"/>
    </source>
</evidence>
<evidence type="ECO:0000256" key="2">
    <source>
        <dbReference type="ARBA" id="ARBA00007965"/>
    </source>
</evidence>
<protein>
    <submittedName>
        <fullName evidence="10">Nucleoside transporter</fullName>
    </submittedName>
</protein>
<keyword evidence="9" id="KW-1185">Reference proteome</keyword>
<feature type="transmembrane region" description="Helical" evidence="7">
    <location>
        <begin position="40"/>
        <end position="63"/>
    </location>
</feature>
<dbReference type="GO" id="GO:0005886">
    <property type="term" value="C:plasma membrane"/>
    <property type="evidence" value="ECO:0007669"/>
    <property type="project" value="TreeGrafter"/>
</dbReference>
<comment type="similarity">
    <text evidence="2">Belongs to the SLC29A/ENT transporter (TC 2.A.57) family.</text>
</comment>
<keyword evidence="4 7" id="KW-0812">Transmembrane</keyword>
<name>A0A0N4VD78_ENTVE</name>
<evidence type="ECO:0000256" key="6">
    <source>
        <dbReference type="ARBA" id="ARBA00023136"/>
    </source>
</evidence>
<keyword evidence="3" id="KW-0813">Transport</keyword>
<accession>A0A0N4VD78</accession>
<organism evidence="10">
    <name type="scientific">Enterobius vermicularis</name>
    <name type="common">Human pinworm</name>
    <dbReference type="NCBI Taxonomy" id="51028"/>
    <lineage>
        <taxon>Eukaryota</taxon>
        <taxon>Metazoa</taxon>
        <taxon>Ecdysozoa</taxon>
        <taxon>Nematoda</taxon>
        <taxon>Chromadorea</taxon>
        <taxon>Rhabditida</taxon>
        <taxon>Spirurina</taxon>
        <taxon>Oxyuridomorpha</taxon>
        <taxon>Oxyuroidea</taxon>
        <taxon>Oxyuridae</taxon>
        <taxon>Enterobius</taxon>
    </lineage>
</organism>
<comment type="subcellular location">
    <subcellularLocation>
        <location evidence="1">Membrane</location>
        <topology evidence="1">Multi-pass membrane protein</topology>
    </subcellularLocation>
</comment>
<feature type="transmembrane region" description="Helical" evidence="7">
    <location>
        <begin position="6"/>
        <end position="28"/>
    </location>
</feature>